<dbReference type="InterPro" id="IPR036388">
    <property type="entry name" value="WH-like_DNA-bd_sf"/>
</dbReference>
<dbReference type="InterPro" id="IPR014036">
    <property type="entry name" value="DeoR-like_C"/>
</dbReference>
<dbReference type="GO" id="GO:0003700">
    <property type="term" value="F:DNA-binding transcription factor activity"/>
    <property type="evidence" value="ECO:0007669"/>
    <property type="project" value="InterPro"/>
</dbReference>
<dbReference type="InterPro" id="IPR050313">
    <property type="entry name" value="Carb_Metab_HTH_regulators"/>
</dbReference>
<dbReference type="KEGG" id="fro:AALO17_00550"/>
<keyword evidence="1" id="KW-0805">Transcription regulation</keyword>
<feature type="domain" description="HTH deoR-type" evidence="4">
    <location>
        <begin position="26"/>
        <end position="81"/>
    </location>
</feature>
<dbReference type="Proteomes" id="UP000069771">
    <property type="component" value="Chromosome"/>
</dbReference>
<dbReference type="Gene3D" id="1.10.10.10">
    <property type="entry name" value="Winged helix-like DNA-binding domain superfamily/Winged helix DNA-binding domain"/>
    <property type="match status" value="1"/>
</dbReference>
<dbReference type="InterPro" id="IPR037171">
    <property type="entry name" value="NagB/RpiA_transferase-like"/>
</dbReference>
<dbReference type="STRING" id="1702221.AALO17_00550"/>
<protein>
    <recommendedName>
        <fullName evidence="4">HTH deoR-type domain-containing protein</fullName>
    </recommendedName>
</protein>
<reference evidence="5 6" key="1">
    <citation type="journal article" date="2016" name="Gut Pathog.">
        <title>Whole genome sequencing of "Faecalibaculum rodentium" ALO17, isolated from C57BL/6J laboratory mouse feces.</title>
        <authorList>
            <person name="Lim S."/>
            <person name="Chang D.H."/>
            <person name="Ahn S."/>
            <person name="Kim B.C."/>
        </authorList>
    </citation>
    <scope>NUCLEOTIDE SEQUENCE [LARGE SCALE GENOMIC DNA]</scope>
    <source>
        <strain evidence="5 6">Alo17</strain>
    </source>
</reference>
<keyword evidence="3" id="KW-0804">Transcription</keyword>
<dbReference type="SUPFAM" id="SSF100950">
    <property type="entry name" value="NagB/RpiA/CoA transferase-like"/>
    <property type="match status" value="1"/>
</dbReference>
<dbReference type="InterPro" id="IPR036390">
    <property type="entry name" value="WH_DNA-bd_sf"/>
</dbReference>
<dbReference type="PANTHER" id="PTHR30363:SF49">
    <property type="entry name" value="L-FUCOSE OPERON ACTIVATOR"/>
    <property type="match status" value="1"/>
</dbReference>
<evidence type="ECO:0000259" key="4">
    <source>
        <dbReference type="PROSITE" id="PS51000"/>
    </source>
</evidence>
<dbReference type="PANTHER" id="PTHR30363">
    <property type="entry name" value="HTH-TYPE TRANSCRIPTIONAL REGULATOR SRLR-RELATED"/>
    <property type="match status" value="1"/>
</dbReference>
<dbReference type="PROSITE" id="PS51000">
    <property type="entry name" value="HTH_DEOR_2"/>
    <property type="match status" value="1"/>
</dbReference>
<dbReference type="InterPro" id="IPR018356">
    <property type="entry name" value="Tscrpt_reg_HTH_DeoR_CS"/>
</dbReference>
<organism evidence="5 6">
    <name type="scientific">Faecalibaculum rodentium</name>
    <dbReference type="NCBI Taxonomy" id="1702221"/>
    <lineage>
        <taxon>Bacteria</taxon>
        <taxon>Bacillati</taxon>
        <taxon>Bacillota</taxon>
        <taxon>Erysipelotrichia</taxon>
        <taxon>Erysipelotrichales</taxon>
        <taxon>Erysipelotrichaceae</taxon>
        <taxon>Faecalibaculum</taxon>
    </lineage>
</organism>
<evidence type="ECO:0000313" key="6">
    <source>
        <dbReference type="Proteomes" id="UP000069771"/>
    </source>
</evidence>
<keyword evidence="2" id="KW-0238">DNA-binding</keyword>
<evidence type="ECO:0000256" key="1">
    <source>
        <dbReference type="ARBA" id="ARBA00023015"/>
    </source>
</evidence>
<accession>A0A140DRB2</accession>
<dbReference type="Pfam" id="PF08220">
    <property type="entry name" value="HTH_DeoR"/>
    <property type="match status" value="1"/>
</dbReference>
<dbReference type="AlphaFoldDB" id="A0A140DRB2"/>
<dbReference type="SUPFAM" id="SSF46785">
    <property type="entry name" value="Winged helix' DNA-binding domain"/>
    <property type="match status" value="1"/>
</dbReference>
<dbReference type="SMART" id="SM00420">
    <property type="entry name" value="HTH_DEOR"/>
    <property type="match status" value="1"/>
</dbReference>
<dbReference type="PROSITE" id="PS00894">
    <property type="entry name" value="HTH_DEOR_1"/>
    <property type="match status" value="1"/>
</dbReference>
<dbReference type="InterPro" id="IPR001034">
    <property type="entry name" value="DeoR_HTH"/>
</dbReference>
<dbReference type="SMART" id="SM01134">
    <property type="entry name" value="DeoRC"/>
    <property type="match status" value="1"/>
</dbReference>
<dbReference type="Gene3D" id="3.40.50.1360">
    <property type="match status" value="1"/>
</dbReference>
<evidence type="ECO:0000256" key="3">
    <source>
        <dbReference type="ARBA" id="ARBA00023163"/>
    </source>
</evidence>
<evidence type="ECO:0000313" key="5">
    <source>
        <dbReference type="EMBL" id="AMK53189.1"/>
    </source>
</evidence>
<evidence type="ECO:0000256" key="2">
    <source>
        <dbReference type="ARBA" id="ARBA00023125"/>
    </source>
</evidence>
<name>A0A140DRB2_9FIRM</name>
<dbReference type="Pfam" id="PF00455">
    <property type="entry name" value="DeoRC"/>
    <property type="match status" value="1"/>
</dbReference>
<dbReference type="GO" id="GO:0003677">
    <property type="term" value="F:DNA binding"/>
    <property type="evidence" value="ECO:0007669"/>
    <property type="project" value="UniProtKB-KW"/>
</dbReference>
<dbReference type="EMBL" id="CP011391">
    <property type="protein sequence ID" value="AMK53189.1"/>
    <property type="molecule type" value="Genomic_DNA"/>
</dbReference>
<proteinExistence type="predicted"/>
<gene>
    <name evidence="5" type="ORF">AALO17_00550</name>
</gene>
<sequence length="254" mass="28442">MGHIPVPPFFRSAFLYTCFMNTDKKARQRQAAIRDLLQKQEVVTIREFCETLHASVATIRKDLTLLEERGCLRRVRGGAVSTEGTPRNTVYVSRLHLNEQEKTQIADQAVRLIQPHMKLILDAGTTCARLAQRILEEEIPCTVWTPNLTAIQILSRSPKITLMSAGGILDRDHNRFQGPVPGEFYADLYFLSPDGFCCGQATGTDQEESLRKRSFASQSDKVICLVEPSKEGRVAPFEIFCPAVTITEKGISSK</sequence>
<keyword evidence="6" id="KW-1185">Reference proteome</keyword>